<evidence type="ECO:0000256" key="6">
    <source>
        <dbReference type="RuleBase" id="RU365077"/>
    </source>
</evidence>
<dbReference type="FunFam" id="3.90.1150.210:FF:000003">
    <property type="entry name" value="F-actin-capping protein subunit alpha"/>
    <property type="match status" value="1"/>
</dbReference>
<accession>A0AAV5AF97</accession>
<evidence type="ECO:0000313" key="7">
    <source>
        <dbReference type="EMBL" id="GJJ13321.1"/>
    </source>
</evidence>
<gene>
    <name evidence="7" type="ORF">Clacol_007573</name>
</gene>
<evidence type="ECO:0000256" key="4">
    <source>
        <dbReference type="ARBA" id="ARBA00023203"/>
    </source>
</evidence>
<reference evidence="7" key="1">
    <citation type="submission" date="2021-10" db="EMBL/GenBank/DDBJ databases">
        <title>De novo Genome Assembly of Clathrus columnatus (Basidiomycota, Fungi) Using Illumina and Nanopore Sequence Data.</title>
        <authorList>
            <person name="Ogiso-Tanaka E."/>
            <person name="Itagaki H."/>
            <person name="Hosoya T."/>
            <person name="Hosaka K."/>
        </authorList>
    </citation>
    <scope>NUCLEOTIDE SEQUENCE</scope>
    <source>
        <strain evidence="7">MO-923</strain>
    </source>
</reference>
<name>A0AAV5AF97_9AGAM</name>
<dbReference type="Gene3D" id="3.30.1140.60">
    <property type="entry name" value="F-actin capping protein, alpha subunit"/>
    <property type="match status" value="1"/>
</dbReference>
<dbReference type="PANTHER" id="PTHR10653">
    <property type="entry name" value="F-ACTIN-CAPPING PROTEIN SUBUNIT ALPHA"/>
    <property type="match status" value="1"/>
</dbReference>
<dbReference type="PRINTS" id="PR00191">
    <property type="entry name" value="FACTINCAPA"/>
</dbReference>
<sequence length="286" mass="32195">MHPDEQMAVAAKFILQSPPGEINDVLNDVRNIISDDELLQEGVQPALRQYNLEQFVVVDIPEHDHQVIISDVGRVEGEQDRFRDPQAKLTFHFDHLRLEASDVQAYEPDEDTEPFRSALEKATLAYIGDHFPGGVSTVHTITASKYAIQIVANKYNPSNFWSGRWRSEYIVDISEGKVQSKILINVHYFEQGNVQLSTTFTPVFDLPPAAVSSQNASSASKIIALIEARESEHQEAMIQTYFDMSEKTFKGLRRALPIMRQKLDWDKVTGYKLGAELAGTRGAFGN</sequence>
<comment type="similarity">
    <text evidence="1 6">Belongs to the F-actin-capping protein alpha subunit family.</text>
</comment>
<evidence type="ECO:0000256" key="5">
    <source>
        <dbReference type="ARBA" id="ARBA00025389"/>
    </source>
</evidence>
<dbReference type="SUPFAM" id="SSF90096">
    <property type="entry name" value="Subunits of heterodimeric actin filament capping protein Capz"/>
    <property type="match status" value="1"/>
</dbReference>
<keyword evidence="4 6" id="KW-0009">Actin-binding</keyword>
<evidence type="ECO:0000313" key="8">
    <source>
        <dbReference type="Proteomes" id="UP001050691"/>
    </source>
</evidence>
<dbReference type="InterPro" id="IPR037282">
    <property type="entry name" value="CapZ_alpha/beta"/>
</dbReference>
<dbReference type="GO" id="GO:0030479">
    <property type="term" value="C:actin cortical patch"/>
    <property type="evidence" value="ECO:0007669"/>
    <property type="project" value="TreeGrafter"/>
</dbReference>
<dbReference type="GO" id="GO:0030036">
    <property type="term" value="P:actin cytoskeleton organization"/>
    <property type="evidence" value="ECO:0007669"/>
    <property type="project" value="TreeGrafter"/>
</dbReference>
<dbReference type="EMBL" id="BPWL01000008">
    <property type="protein sequence ID" value="GJJ13321.1"/>
    <property type="molecule type" value="Genomic_DNA"/>
</dbReference>
<dbReference type="InterPro" id="IPR042489">
    <property type="entry name" value="CapZ_alpha_1"/>
</dbReference>
<evidence type="ECO:0000256" key="2">
    <source>
        <dbReference type="ARBA" id="ARBA00014038"/>
    </source>
</evidence>
<dbReference type="GO" id="GO:0051015">
    <property type="term" value="F:actin filament binding"/>
    <property type="evidence" value="ECO:0007669"/>
    <property type="project" value="TreeGrafter"/>
</dbReference>
<dbReference type="InterPro" id="IPR042276">
    <property type="entry name" value="CapZ_alpha/beta_2"/>
</dbReference>
<dbReference type="AlphaFoldDB" id="A0AAV5AF97"/>
<dbReference type="GO" id="GO:0051016">
    <property type="term" value="P:barbed-end actin filament capping"/>
    <property type="evidence" value="ECO:0007669"/>
    <property type="project" value="UniProtKB-UniRule"/>
</dbReference>
<keyword evidence="8" id="KW-1185">Reference proteome</keyword>
<comment type="function">
    <text evidence="5 6">F-actin-capping proteins bind in a Ca(2+)-independent manner to the fast growing ends of actin filaments (barbed end) thereby blocking the exchange of subunits at these ends. Unlike other capping proteins (such as gelsolin and severin), these proteins do not sever actin filaments.</text>
</comment>
<dbReference type="GO" id="GO:0008290">
    <property type="term" value="C:F-actin capping protein complex"/>
    <property type="evidence" value="ECO:0007669"/>
    <property type="project" value="UniProtKB-UniRule"/>
</dbReference>
<comment type="caution">
    <text evidence="7">The sequence shown here is derived from an EMBL/GenBank/DDBJ whole genome shotgun (WGS) entry which is preliminary data.</text>
</comment>
<comment type="subunit">
    <text evidence="6">Heterodimer of an alpha and a beta subunit.</text>
</comment>
<organism evidence="7 8">
    <name type="scientific">Clathrus columnatus</name>
    <dbReference type="NCBI Taxonomy" id="1419009"/>
    <lineage>
        <taxon>Eukaryota</taxon>
        <taxon>Fungi</taxon>
        <taxon>Dikarya</taxon>
        <taxon>Basidiomycota</taxon>
        <taxon>Agaricomycotina</taxon>
        <taxon>Agaricomycetes</taxon>
        <taxon>Phallomycetidae</taxon>
        <taxon>Phallales</taxon>
        <taxon>Clathraceae</taxon>
        <taxon>Clathrus</taxon>
    </lineage>
</organism>
<keyword evidence="3 6" id="KW-0117">Actin capping</keyword>
<dbReference type="Gene3D" id="3.90.1150.210">
    <property type="entry name" value="F-actin capping protein, beta subunit"/>
    <property type="match status" value="1"/>
</dbReference>
<dbReference type="PANTHER" id="PTHR10653:SF0">
    <property type="entry name" value="F-ACTIN-CAPPING PROTEIN SUBUNIT ALPHA"/>
    <property type="match status" value="1"/>
</dbReference>
<evidence type="ECO:0000256" key="1">
    <source>
        <dbReference type="ARBA" id="ARBA00010479"/>
    </source>
</evidence>
<dbReference type="Proteomes" id="UP001050691">
    <property type="component" value="Unassembled WGS sequence"/>
</dbReference>
<dbReference type="InterPro" id="IPR002189">
    <property type="entry name" value="CapZ_alpha"/>
</dbReference>
<evidence type="ECO:0000256" key="3">
    <source>
        <dbReference type="ARBA" id="ARBA00022467"/>
    </source>
</evidence>
<dbReference type="Pfam" id="PF01267">
    <property type="entry name" value="F-actin_cap_A"/>
    <property type="match status" value="1"/>
</dbReference>
<proteinExistence type="inferred from homology"/>
<protein>
    <recommendedName>
        <fullName evidence="2 6">F-actin-capping protein subunit alpha</fullName>
    </recommendedName>
</protein>